<dbReference type="EMBL" id="MEVT01000008">
    <property type="protein sequence ID" value="OGC63236.1"/>
    <property type="molecule type" value="Genomic_DNA"/>
</dbReference>
<keyword evidence="4 7" id="KW-0812">Transmembrane</keyword>
<evidence type="ECO:0000256" key="1">
    <source>
        <dbReference type="ARBA" id="ARBA00007150"/>
    </source>
</evidence>
<dbReference type="HAMAP" id="MF_01147">
    <property type="entry name" value="Lgt"/>
    <property type="match status" value="1"/>
</dbReference>
<sequence length="241" mass="27519">MYGILISLGIWTSLAIAEKLAKTSKKPSTVIWDSALFLVIGGILGARVYHVIHYWNYYALFPLKIIMVWSGGLGIIGGLLGGFIALVIYFRWKKVKLADWVDIAAVVVPLGQAIGRLGNYFNREVFGVPTNLPWGWHIPYGLRPSQFLKSETFHPLFLYEAILNVLLFVGLYFGYLKLRTKLKKGTFVWIYLIGYSAIRFSLEFMRIEPWKIYGLNTAHIISILVFLVASFFLVLNYKEKL</sequence>
<keyword evidence="6 7" id="KW-0472">Membrane</keyword>
<gene>
    <name evidence="7" type="primary">lgt</name>
    <name evidence="8" type="ORF">A2264_00915</name>
</gene>
<reference evidence="8 9" key="1">
    <citation type="journal article" date="2016" name="Nat. Commun.">
        <title>Thousands of microbial genomes shed light on interconnected biogeochemical processes in an aquifer system.</title>
        <authorList>
            <person name="Anantharaman K."/>
            <person name="Brown C.T."/>
            <person name="Hug L.A."/>
            <person name="Sharon I."/>
            <person name="Castelle C.J."/>
            <person name="Probst A.J."/>
            <person name="Thomas B.C."/>
            <person name="Singh A."/>
            <person name="Wilkins M.J."/>
            <person name="Karaoz U."/>
            <person name="Brodie E.L."/>
            <person name="Williams K.H."/>
            <person name="Hubbard S.S."/>
            <person name="Banfield J.F."/>
        </authorList>
    </citation>
    <scope>NUCLEOTIDE SEQUENCE [LARGE SCALE GENOMIC DNA]</scope>
</reference>
<comment type="pathway">
    <text evidence="7">Protein modification; lipoprotein biosynthesis (diacylglyceryl transfer).</text>
</comment>
<dbReference type="NCBIfam" id="TIGR00544">
    <property type="entry name" value="lgt"/>
    <property type="match status" value="1"/>
</dbReference>
<evidence type="ECO:0000256" key="3">
    <source>
        <dbReference type="ARBA" id="ARBA00022679"/>
    </source>
</evidence>
<dbReference type="InterPro" id="IPR001640">
    <property type="entry name" value="Lgt"/>
</dbReference>
<keyword evidence="2 7" id="KW-1003">Cell membrane</keyword>
<evidence type="ECO:0000256" key="7">
    <source>
        <dbReference type="HAMAP-Rule" id="MF_01147"/>
    </source>
</evidence>
<name>A0A1F4W1E8_UNCKA</name>
<dbReference type="PROSITE" id="PS01311">
    <property type="entry name" value="LGT"/>
    <property type="match status" value="1"/>
</dbReference>
<dbReference type="GO" id="GO:0042158">
    <property type="term" value="P:lipoprotein biosynthetic process"/>
    <property type="evidence" value="ECO:0007669"/>
    <property type="project" value="UniProtKB-UniRule"/>
</dbReference>
<evidence type="ECO:0000256" key="5">
    <source>
        <dbReference type="ARBA" id="ARBA00022989"/>
    </source>
</evidence>
<accession>A0A1F4W1E8</accession>
<evidence type="ECO:0000256" key="4">
    <source>
        <dbReference type="ARBA" id="ARBA00022692"/>
    </source>
</evidence>
<dbReference type="GO" id="GO:0008961">
    <property type="term" value="F:phosphatidylglycerol-prolipoprotein diacylglyceryl transferase activity"/>
    <property type="evidence" value="ECO:0007669"/>
    <property type="project" value="UniProtKB-UniRule"/>
</dbReference>
<dbReference type="EC" id="2.5.1.145" evidence="7"/>
<evidence type="ECO:0000313" key="9">
    <source>
        <dbReference type="Proteomes" id="UP000176614"/>
    </source>
</evidence>
<evidence type="ECO:0000256" key="2">
    <source>
        <dbReference type="ARBA" id="ARBA00022475"/>
    </source>
</evidence>
<keyword evidence="3 7" id="KW-0808">Transferase</keyword>
<organism evidence="8 9">
    <name type="scientific">candidate division WWE3 bacterium RIFOXYA2_FULL_46_9</name>
    <dbReference type="NCBI Taxonomy" id="1802636"/>
    <lineage>
        <taxon>Bacteria</taxon>
        <taxon>Katanobacteria</taxon>
    </lineage>
</organism>
<dbReference type="GO" id="GO:0005886">
    <property type="term" value="C:plasma membrane"/>
    <property type="evidence" value="ECO:0007669"/>
    <property type="project" value="UniProtKB-SubCell"/>
</dbReference>
<dbReference type="Proteomes" id="UP000176614">
    <property type="component" value="Unassembled WGS sequence"/>
</dbReference>
<feature type="transmembrane region" description="Helical" evidence="7">
    <location>
        <begin position="187"/>
        <end position="207"/>
    </location>
</feature>
<comment type="similarity">
    <text evidence="1 7">Belongs to the Lgt family.</text>
</comment>
<protein>
    <recommendedName>
        <fullName evidence="7">Phosphatidylglycerol--prolipoprotein diacylglyceryl transferase</fullName>
        <ecNumber evidence="7">2.5.1.145</ecNumber>
    </recommendedName>
</protein>
<feature type="transmembrane region" description="Helical" evidence="7">
    <location>
        <begin position="67"/>
        <end position="90"/>
    </location>
</feature>
<dbReference type="PANTHER" id="PTHR30589">
    <property type="entry name" value="PROLIPOPROTEIN DIACYLGLYCERYL TRANSFERASE"/>
    <property type="match status" value="1"/>
</dbReference>
<comment type="catalytic activity">
    <reaction evidence="7">
        <text>L-cysteinyl-[prolipoprotein] + a 1,2-diacyl-sn-glycero-3-phospho-(1'-sn-glycerol) = an S-1,2-diacyl-sn-glyceryl-L-cysteinyl-[prolipoprotein] + sn-glycerol 1-phosphate + H(+)</text>
        <dbReference type="Rhea" id="RHEA:56712"/>
        <dbReference type="Rhea" id="RHEA-COMP:14679"/>
        <dbReference type="Rhea" id="RHEA-COMP:14680"/>
        <dbReference type="ChEBI" id="CHEBI:15378"/>
        <dbReference type="ChEBI" id="CHEBI:29950"/>
        <dbReference type="ChEBI" id="CHEBI:57685"/>
        <dbReference type="ChEBI" id="CHEBI:64716"/>
        <dbReference type="ChEBI" id="CHEBI:140658"/>
        <dbReference type="EC" id="2.5.1.145"/>
    </reaction>
</comment>
<comment type="subcellular location">
    <subcellularLocation>
        <location evidence="7">Cell membrane</location>
        <topology evidence="7">Multi-pass membrane protein</topology>
    </subcellularLocation>
</comment>
<comment type="function">
    <text evidence="7">Catalyzes the transfer of the diacylglyceryl group from phosphatidylglycerol to the sulfhydryl group of the N-terminal cysteine of a prolipoprotein, the first step in the formation of mature lipoproteins.</text>
</comment>
<dbReference type="Pfam" id="PF01790">
    <property type="entry name" value="LGT"/>
    <property type="match status" value="1"/>
</dbReference>
<feature type="transmembrane region" description="Helical" evidence="7">
    <location>
        <begin position="213"/>
        <end position="235"/>
    </location>
</feature>
<evidence type="ECO:0000313" key="8">
    <source>
        <dbReference type="EMBL" id="OGC63236.1"/>
    </source>
</evidence>
<feature type="binding site" evidence="7">
    <location>
        <position position="116"/>
    </location>
    <ligand>
        <name>a 1,2-diacyl-sn-glycero-3-phospho-(1'-sn-glycerol)</name>
        <dbReference type="ChEBI" id="CHEBI:64716"/>
    </ligand>
</feature>
<proteinExistence type="inferred from homology"/>
<feature type="transmembrane region" description="Helical" evidence="7">
    <location>
        <begin position="156"/>
        <end position="175"/>
    </location>
</feature>
<comment type="caution">
    <text evidence="8">The sequence shown here is derived from an EMBL/GenBank/DDBJ whole genome shotgun (WGS) entry which is preliminary data.</text>
</comment>
<dbReference type="PANTHER" id="PTHR30589:SF0">
    <property type="entry name" value="PHOSPHATIDYLGLYCEROL--PROLIPOPROTEIN DIACYLGLYCERYL TRANSFERASE"/>
    <property type="match status" value="1"/>
</dbReference>
<dbReference type="AlphaFoldDB" id="A0A1F4W1E8"/>
<keyword evidence="8" id="KW-0449">Lipoprotein</keyword>
<keyword evidence="5 7" id="KW-1133">Transmembrane helix</keyword>
<evidence type="ECO:0000256" key="6">
    <source>
        <dbReference type="ARBA" id="ARBA00023136"/>
    </source>
</evidence>
<dbReference type="UniPathway" id="UPA00664"/>
<feature type="transmembrane region" description="Helical" evidence="7">
    <location>
        <begin position="36"/>
        <end position="55"/>
    </location>
</feature>